<keyword evidence="5" id="KW-1185">Reference proteome</keyword>
<gene>
    <name evidence="4" type="ORF">P3X46_013806</name>
</gene>
<dbReference type="Pfam" id="PF01419">
    <property type="entry name" value="Jacalin"/>
    <property type="match status" value="1"/>
</dbReference>
<organism evidence="4 5">
    <name type="scientific">Hevea brasiliensis</name>
    <name type="common">Para rubber tree</name>
    <name type="synonym">Siphonia brasiliensis</name>
    <dbReference type="NCBI Taxonomy" id="3981"/>
    <lineage>
        <taxon>Eukaryota</taxon>
        <taxon>Viridiplantae</taxon>
        <taxon>Streptophyta</taxon>
        <taxon>Embryophyta</taxon>
        <taxon>Tracheophyta</taxon>
        <taxon>Spermatophyta</taxon>
        <taxon>Magnoliopsida</taxon>
        <taxon>eudicotyledons</taxon>
        <taxon>Gunneridae</taxon>
        <taxon>Pentapetalae</taxon>
        <taxon>rosids</taxon>
        <taxon>fabids</taxon>
        <taxon>Malpighiales</taxon>
        <taxon>Euphorbiaceae</taxon>
        <taxon>Crotonoideae</taxon>
        <taxon>Micrandreae</taxon>
        <taxon>Hevea</taxon>
    </lineage>
</organism>
<keyword evidence="2" id="KW-0430">Lectin</keyword>
<reference evidence="4 5" key="1">
    <citation type="journal article" date="2023" name="Plant Biotechnol. J.">
        <title>Chromosome-level wild Hevea brasiliensis genome provides new tools for genomic-assisted breeding and valuable loci to elevate rubber yield.</title>
        <authorList>
            <person name="Cheng H."/>
            <person name="Song X."/>
            <person name="Hu Y."/>
            <person name="Wu T."/>
            <person name="Yang Q."/>
            <person name="An Z."/>
            <person name="Feng S."/>
            <person name="Deng Z."/>
            <person name="Wu W."/>
            <person name="Zeng X."/>
            <person name="Tu M."/>
            <person name="Wang X."/>
            <person name="Huang H."/>
        </authorList>
    </citation>
    <scope>NUCLEOTIDE SEQUENCE [LARGE SCALE GENOMIC DNA]</scope>
    <source>
        <strain evidence="4">MT/VB/25A 57/8</strain>
    </source>
</reference>
<dbReference type="PANTHER" id="PTHR47293:SF70">
    <property type="entry name" value="JACALIN-RELATED LECTIN 24-RELATED"/>
    <property type="match status" value="1"/>
</dbReference>
<comment type="similarity">
    <text evidence="1">Belongs to the jacalin lectin family.</text>
</comment>
<accession>A0ABQ9M4R7</accession>
<proteinExistence type="inferred from homology"/>
<dbReference type="SMART" id="SM00915">
    <property type="entry name" value="Jacalin"/>
    <property type="match status" value="1"/>
</dbReference>
<dbReference type="CDD" id="cd09612">
    <property type="entry name" value="Jacalin"/>
    <property type="match status" value="1"/>
</dbReference>
<dbReference type="InterPro" id="IPR033734">
    <property type="entry name" value="Jacalin-like_lectin_dom_plant"/>
</dbReference>
<dbReference type="PANTHER" id="PTHR47293">
    <property type="entry name" value="JACALIN-RELATED LECTIN 3"/>
    <property type="match status" value="1"/>
</dbReference>
<dbReference type="PROSITE" id="PS51752">
    <property type="entry name" value="JACALIN_LECTIN"/>
    <property type="match status" value="1"/>
</dbReference>
<name>A0ABQ9M4R7_HEVBR</name>
<evidence type="ECO:0000313" key="5">
    <source>
        <dbReference type="Proteomes" id="UP001174677"/>
    </source>
</evidence>
<comment type="caution">
    <text evidence="4">The sequence shown here is derived from an EMBL/GenBank/DDBJ whole genome shotgun (WGS) entry which is preliminary data.</text>
</comment>
<evidence type="ECO:0000313" key="4">
    <source>
        <dbReference type="EMBL" id="KAJ9175229.1"/>
    </source>
</evidence>
<dbReference type="SUPFAM" id="SSF51101">
    <property type="entry name" value="Mannose-binding lectins"/>
    <property type="match status" value="1"/>
</dbReference>
<evidence type="ECO:0000256" key="1">
    <source>
        <dbReference type="ARBA" id="ARBA00006568"/>
    </source>
</evidence>
<protein>
    <recommendedName>
        <fullName evidence="3">Jacalin-type lectin domain-containing protein</fullName>
    </recommendedName>
</protein>
<sequence>MIKIQSVPTGIYSGDPVWDEKGHGEICQIFISQDANCIKCIQFYYVENGSAVLSPPYGEHNSPTFYPVQFNYPSEFLTRVSGTYTYDCVRSLTFTTNKGTYGPYGCKEHVIPGYQLQEFNFYMGENRQFGGFHGLSDGLKLKSIGVYVKPSATTQTSSVEIYKSKVDIPNIWP</sequence>
<dbReference type="EMBL" id="JARPOI010000008">
    <property type="protein sequence ID" value="KAJ9175229.1"/>
    <property type="molecule type" value="Genomic_DNA"/>
</dbReference>
<evidence type="ECO:0000259" key="3">
    <source>
        <dbReference type="PROSITE" id="PS51752"/>
    </source>
</evidence>
<dbReference type="Proteomes" id="UP001174677">
    <property type="component" value="Chromosome 8"/>
</dbReference>
<evidence type="ECO:0000256" key="2">
    <source>
        <dbReference type="ARBA" id="ARBA00022734"/>
    </source>
</evidence>
<dbReference type="Gene3D" id="2.100.10.30">
    <property type="entry name" value="Jacalin-like lectin domain"/>
    <property type="match status" value="1"/>
</dbReference>
<dbReference type="InterPro" id="IPR001229">
    <property type="entry name" value="Jacalin-like_lectin_dom"/>
</dbReference>
<dbReference type="InterPro" id="IPR036404">
    <property type="entry name" value="Jacalin-like_lectin_dom_sf"/>
</dbReference>
<feature type="domain" description="Jacalin-type lectin" evidence="3">
    <location>
        <begin position="3"/>
        <end position="150"/>
    </location>
</feature>